<dbReference type="GO" id="GO:0032259">
    <property type="term" value="P:methylation"/>
    <property type="evidence" value="ECO:0007669"/>
    <property type="project" value="UniProtKB-KW"/>
</dbReference>
<dbReference type="EMBL" id="AP023326">
    <property type="protein sequence ID" value="BCI66557.1"/>
    <property type="molecule type" value="Genomic_DNA"/>
</dbReference>
<dbReference type="Proteomes" id="UP000515220">
    <property type="component" value="Chromosome"/>
</dbReference>
<evidence type="ECO:0000313" key="2">
    <source>
        <dbReference type="EMBL" id="BCI66557.1"/>
    </source>
</evidence>
<reference evidence="2 3" key="1">
    <citation type="submission" date="2020-07" db="EMBL/GenBank/DDBJ databases">
        <title>Complete Genome Sequence of an acetic acid bacterium, Acetobacter aceti JCM20276.</title>
        <authorList>
            <person name="Hirose Y."/>
            <person name="Mihara H."/>
        </authorList>
    </citation>
    <scope>NUCLEOTIDE SEQUENCE [LARGE SCALE GENOMIC DNA]</scope>
    <source>
        <strain evidence="2 3">JCM20276</strain>
    </source>
</reference>
<feature type="domain" description="Methyltransferase type 11" evidence="1">
    <location>
        <begin position="89"/>
        <end position="136"/>
    </location>
</feature>
<dbReference type="Gene3D" id="3.40.50.150">
    <property type="entry name" value="Vaccinia Virus protein VP39"/>
    <property type="match status" value="1"/>
</dbReference>
<dbReference type="GO" id="GO:0008757">
    <property type="term" value="F:S-adenosylmethionine-dependent methyltransferase activity"/>
    <property type="evidence" value="ECO:0007669"/>
    <property type="project" value="InterPro"/>
</dbReference>
<dbReference type="AlphaFoldDB" id="A0A6S6PCN4"/>
<dbReference type="InterPro" id="IPR029063">
    <property type="entry name" value="SAM-dependent_MTases_sf"/>
</dbReference>
<organism evidence="2 3">
    <name type="scientific">Acetobacter aceti</name>
    <dbReference type="NCBI Taxonomy" id="435"/>
    <lineage>
        <taxon>Bacteria</taxon>
        <taxon>Pseudomonadati</taxon>
        <taxon>Pseudomonadota</taxon>
        <taxon>Alphaproteobacteria</taxon>
        <taxon>Acetobacterales</taxon>
        <taxon>Acetobacteraceae</taxon>
        <taxon>Acetobacter</taxon>
        <taxon>Acetobacter subgen. Acetobacter</taxon>
    </lineage>
</organism>
<name>A0A6S6PCN4_ACEAC</name>
<dbReference type="InterPro" id="IPR013216">
    <property type="entry name" value="Methyltransf_11"/>
</dbReference>
<dbReference type="RefSeq" id="WP_232091868.1">
    <property type="nucleotide sequence ID" value="NZ_AP023326.1"/>
</dbReference>
<accession>A0A6S6PCN4</accession>
<dbReference type="SUPFAM" id="SSF53335">
    <property type="entry name" value="S-adenosyl-L-methionine-dependent methyltransferases"/>
    <property type="match status" value="1"/>
</dbReference>
<keyword evidence="2" id="KW-0808">Transferase</keyword>
<dbReference type="Pfam" id="PF08241">
    <property type="entry name" value="Methyltransf_11"/>
    <property type="match status" value="1"/>
</dbReference>
<evidence type="ECO:0000259" key="1">
    <source>
        <dbReference type="Pfam" id="PF08241"/>
    </source>
</evidence>
<sequence>MTYDTVRIMLDEVRSADVFYDTSAGAGVVRLLARRLTARWPDLRGLNLLGLGYTAPFLSEWRDQSALTVAAHLGTVPDTMLHRHEADCVVSCSHLPFPDLSFDRILMVHALETAPSGRELLRSVWKVLRDNGKLILIVPNRRGLWALSDTTPYGQGTPYSQRQVRRLLQEGMFHVETCETALYPPLFPLLRSPRLSTAIERAGGTVLPACGGVVILEAVKNLWGGVPLTVGKRTFSLRRRLVEAE</sequence>
<protein>
    <submittedName>
        <fullName evidence="2">Methyltransferase</fullName>
    </submittedName>
</protein>
<evidence type="ECO:0000313" key="3">
    <source>
        <dbReference type="Proteomes" id="UP000515220"/>
    </source>
</evidence>
<gene>
    <name evidence="2" type="ORF">AAJCM20276_11810</name>
</gene>
<proteinExistence type="predicted"/>
<keyword evidence="2" id="KW-0489">Methyltransferase</keyword>